<proteinExistence type="predicted"/>
<reference evidence="3 4" key="1">
    <citation type="submission" date="2016-04" db="EMBL/GenBank/DDBJ databases">
        <title>Complete genome seqeunce of Leptospira alstonii serovar Room22.</title>
        <authorList>
            <person name="Nally J.E."/>
            <person name="Bayles D.O."/>
            <person name="Hurley D."/>
            <person name="Fanning S."/>
            <person name="McMahon B.J."/>
            <person name="Arent Z."/>
        </authorList>
    </citation>
    <scope>NUCLEOTIDE SEQUENCE [LARGE SCALE GENOMIC DNA]</scope>
    <source>
        <strain evidence="3 4">GWTS #1</strain>
    </source>
</reference>
<dbReference type="PANTHER" id="PTHR35038">
    <property type="entry name" value="DISSIMILATORY SULFITE REDUCTASE SIRA"/>
    <property type="match status" value="1"/>
</dbReference>
<keyword evidence="1" id="KW-0732">Signal</keyword>
<dbReference type="InterPro" id="IPR023155">
    <property type="entry name" value="Cyt_c-552/4"/>
</dbReference>
<dbReference type="InterPro" id="IPR036280">
    <property type="entry name" value="Multihaem_cyt_sf"/>
</dbReference>
<feature type="domain" description="Cytochrome c-552/4" evidence="2">
    <location>
        <begin position="63"/>
        <end position="116"/>
    </location>
</feature>
<protein>
    <recommendedName>
        <fullName evidence="2">Cytochrome c-552/4 domain-containing protein</fullName>
    </recommendedName>
</protein>
<dbReference type="Gene3D" id="1.10.1130.10">
    <property type="entry name" value="Flavocytochrome C3, Chain A"/>
    <property type="match status" value="1"/>
</dbReference>
<organism evidence="3 4">
    <name type="scientific">Leptospira tipperaryensis</name>
    <dbReference type="NCBI Taxonomy" id="2564040"/>
    <lineage>
        <taxon>Bacteria</taxon>
        <taxon>Pseudomonadati</taxon>
        <taxon>Spirochaetota</taxon>
        <taxon>Spirochaetia</taxon>
        <taxon>Leptospirales</taxon>
        <taxon>Leptospiraceae</taxon>
        <taxon>Leptospira</taxon>
    </lineage>
</organism>
<gene>
    <name evidence="3" type="ORF">A0128_11895</name>
</gene>
<name>A0A1D7UY21_9LEPT</name>
<evidence type="ECO:0000259" key="2">
    <source>
        <dbReference type="Pfam" id="PF13435"/>
    </source>
</evidence>
<keyword evidence="4" id="KW-1185">Reference proteome</keyword>
<sequence>MRRLNTILLLRIKEVGVLWLLLFCFVHCEKTFLESHWSTPIAIQGIPPASYGESEKSLNPKDCGTCHKEQFQKWNVSLHSKAGGEGLQWQLKRLGVEKSEACFSCHSPLAETQAYFKESKFGFPKPSEEIRSYLNSGNEERGLLCASCHVRNHVRYGPPPRSERAPNVSSPHGGYVAKKDFESSEFCASCHESPKTGKELNGKRMMGTFTEWKQSRFASAGITCQNCHMENRSHEWKGIHDLETTKKAVTSSLILKLEKDQLTITASLTNTGAGHKFPTYSVPKVFLTLTWIRNGKIFRPLSEKTIGRVTDIDLETEFEDTRLSPGEKAVLKGKIALSDWKKGDTIRFQAIVEPDEFYVRMFQHNQDHKKELGISGAEELQLSEVLKKVKSSRYVLFKTDRKFSSSTLE</sequence>
<evidence type="ECO:0000256" key="1">
    <source>
        <dbReference type="ARBA" id="ARBA00022729"/>
    </source>
</evidence>
<dbReference type="Proteomes" id="UP000094197">
    <property type="component" value="Chromosome 1"/>
</dbReference>
<accession>A0A1D7UY21</accession>
<evidence type="ECO:0000313" key="3">
    <source>
        <dbReference type="EMBL" id="AOP34488.1"/>
    </source>
</evidence>
<dbReference type="RefSeq" id="WP_083244112.1">
    <property type="nucleotide sequence ID" value="NZ_CP015217.1"/>
</dbReference>
<evidence type="ECO:0000313" key="4">
    <source>
        <dbReference type="Proteomes" id="UP000094197"/>
    </source>
</evidence>
<dbReference type="KEGG" id="laj:A0128_11895"/>
<dbReference type="SUPFAM" id="SSF48695">
    <property type="entry name" value="Multiheme cytochromes"/>
    <property type="match status" value="1"/>
</dbReference>
<dbReference type="Pfam" id="PF13435">
    <property type="entry name" value="Cytochrome_C554"/>
    <property type="match status" value="1"/>
</dbReference>
<dbReference type="EMBL" id="CP015217">
    <property type="protein sequence ID" value="AOP34488.1"/>
    <property type="molecule type" value="Genomic_DNA"/>
</dbReference>
<dbReference type="AlphaFoldDB" id="A0A1D7UY21"/>
<dbReference type="InterPro" id="IPR051829">
    <property type="entry name" value="Multiheme_Cytochr_ET"/>
</dbReference>